<dbReference type="EMBL" id="CM047743">
    <property type="protein sequence ID" value="KAJ0030510.1"/>
    <property type="molecule type" value="Genomic_DNA"/>
</dbReference>
<keyword evidence="2" id="KW-1185">Reference proteome</keyword>
<dbReference type="Proteomes" id="UP001163603">
    <property type="component" value="Chromosome 8"/>
</dbReference>
<gene>
    <name evidence="1" type="ORF">Pint_13674</name>
</gene>
<comment type="caution">
    <text evidence="1">The sequence shown here is derived from an EMBL/GenBank/DDBJ whole genome shotgun (WGS) entry which is preliminary data.</text>
</comment>
<evidence type="ECO:0000313" key="1">
    <source>
        <dbReference type="EMBL" id="KAJ0030510.1"/>
    </source>
</evidence>
<accession>A0ACC0Y5E7</accession>
<sequence length="42" mass="4668">MVKVLWLLLAPFLFVSATANIQYLGEAVKNLIFCNVQKTRGG</sequence>
<name>A0ACC0Y5E7_9ROSI</name>
<proteinExistence type="predicted"/>
<reference evidence="2" key="1">
    <citation type="journal article" date="2023" name="G3 (Bethesda)">
        <title>Genome assembly and association tests identify interacting loci associated with vigor, precocity, and sex in interspecific pistachio rootstocks.</title>
        <authorList>
            <person name="Palmer W."/>
            <person name="Jacygrad E."/>
            <person name="Sagayaradj S."/>
            <person name="Cavanaugh K."/>
            <person name="Han R."/>
            <person name="Bertier L."/>
            <person name="Beede B."/>
            <person name="Kafkas S."/>
            <person name="Golino D."/>
            <person name="Preece J."/>
            <person name="Michelmore R."/>
        </authorList>
    </citation>
    <scope>NUCLEOTIDE SEQUENCE [LARGE SCALE GENOMIC DNA]</scope>
</reference>
<protein>
    <submittedName>
        <fullName evidence="1">Uncharacterized protein</fullName>
    </submittedName>
</protein>
<organism evidence="1 2">
    <name type="scientific">Pistacia integerrima</name>
    <dbReference type="NCBI Taxonomy" id="434235"/>
    <lineage>
        <taxon>Eukaryota</taxon>
        <taxon>Viridiplantae</taxon>
        <taxon>Streptophyta</taxon>
        <taxon>Embryophyta</taxon>
        <taxon>Tracheophyta</taxon>
        <taxon>Spermatophyta</taxon>
        <taxon>Magnoliopsida</taxon>
        <taxon>eudicotyledons</taxon>
        <taxon>Gunneridae</taxon>
        <taxon>Pentapetalae</taxon>
        <taxon>rosids</taxon>
        <taxon>malvids</taxon>
        <taxon>Sapindales</taxon>
        <taxon>Anacardiaceae</taxon>
        <taxon>Pistacia</taxon>
    </lineage>
</organism>
<evidence type="ECO:0000313" key="2">
    <source>
        <dbReference type="Proteomes" id="UP001163603"/>
    </source>
</evidence>